<dbReference type="InterPro" id="IPR031137">
    <property type="entry name" value="GRF"/>
</dbReference>
<evidence type="ECO:0000256" key="3">
    <source>
        <dbReference type="ARBA" id="ARBA00023242"/>
    </source>
</evidence>
<dbReference type="Proteomes" id="UP000028999">
    <property type="component" value="Unassembled WGS sequence"/>
</dbReference>
<dbReference type="GO" id="GO:0099402">
    <property type="term" value="P:plant organ development"/>
    <property type="evidence" value="ECO:0007669"/>
    <property type="project" value="UniProtKB-ARBA"/>
</dbReference>
<evidence type="ECO:0000256" key="4">
    <source>
        <dbReference type="PROSITE-ProRule" id="PRU01002"/>
    </source>
</evidence>
<evidence type="ECO:0000313" key="10">
    <source>
        <dbReference type="EMBL" id="CDY27382.1"/>
    </source>
</evidence>
<feature type="domain" description="QLQ" evidence="7">
    <location>
        <begin position="31"/>
        <end position="66"/>
    </location>
</feature>
<dbReference type="KEGG" id="bna:106392058"/>
<keyword evidence="5" id="KW-0010">Activator</keyword>
<evidence type="ECO:0000259" key="8">
    <source>
        <dbReference type="PROSITE" id="PS51667"/>
    </source>
</evidence>
<evidence type="ECO:0000256" key="2">
    <source>
        <dbReference type="ARBA" id="ARBA00008122"/>
    </source>
</evidence>
<keyword evidence="5" id="KW-0804">Transcription</keyword>
<feature type="compositionally biased region" description="Polar residues" evidence="6">
    <location>
        <begin position="160"/>
        <end position="177"/>
    </location>
</feature>
<dbReference type="PROSITE" id="PS51667">
    <property type="entry name" value="WRC"/>
    <property type="match status" value="2"/>
</dbReference>
<dbReference type="PANTHER" id="PTHR31602">
    <property type="entry name" value="GROWTH-REGULATING FACTOR 5"/>
    <property type="match status" value="1"/>
</dbReference>
<comment type="subcellular location">
    <subcellularLocation>
        <location evidence="1 4 5">Nucleus</location>
    </subcellularLocation>
</comment>
<feature type="region of interest" description="Disordered" evidence="6">
    <location>
        <begin position="1"/>
        <end position="25"/>
    </location>
</feature>
<evidence type="ECO:0000256" key="1">
    <source>
        <dbReference type="ARBA" id="ARBA00004123"/>
    </source>
</evidence>
<keyword evidence="5" id="KW-0805">Transcription regulation</keyword>
<dbReference type="GO" id="GO:0005524">
    <property type="term" value="F:ATP binding"/>
    <property type="evidence" value="ECO:0007669"/>
    <property type="project" value="UniProtKB-UniRule"/>
</dbReference>
<sequence length="444" mass="49873">MEEEKHSLQSNKMQSPKTEEGDEWRRKKWPCMKAAQLQEFRMQALVYRYIEAGVRVPNHLVVPIWNSLALSSSSSSSYLIHHNYPSSSNAVLNDKVDPEPTRCRRTDGKKWRCSNKVLLFQKYCERHMHRGRKRSRKLVESSSSYDVASSSASTKRDNTDGLNSSTESRSVSHGAMSVSSNAQVVTIASLPSARVCDNIPRPSLVVTESTNKIVRRRITDMSYDDFIKQRGATTCVRGFPVQGSERLPSVQKFFPEASDNSSEAAKFSSNRKNEIIARSREWKNMNVNCCGLFPGIHFSPDTVLQDRGGFGLHRVETDNEPGRCRRTDGKKWRCSKNVLSGQKYCDRHMHRGSIKKKHPVETTPTHENAGIIRVAVRPDDRSVSCQDGDGQKLPVSVLGREQLSRVSDEKNTTNSCSTDTTITDIALKGEEDNEEVLSLCSSGV</sequence>
<name>A0A078GQA3_BRANA</name>
<dbReference type="InterPro" id="IPR014978">
    <property type="entry name" value="Gln-Leu-Gln_QLQ"/>
</dbReference>
<dbReference type="InterPro" id="IPR014977">
    <property type="entry name" value="WRC_dom"/>
</dbReference>
<feature type="short sequence motif" description="Bipartite nuclear localization signal" evidence="4">
    <location>
        <begin position="130"/>
        <end position="137"/>
    </location>
</feature>
<dbReference type="Proteomes" id="UP001295469">
    <property type="component" value="Chromosome C04"/>
</dbReference>
<evidence type="ECO:0000256" key="6">
    <source>
        <dbReference type="SAM" id="MobiDB-lite"/>
    </source>
</evidence>
<feature type="compositionally biased region" description="Low complexity" evidence="6">
    <location>
        <begin position="141"/>
        <end position="153"/>
    </location>
</feature>
<dbReference type="PANTHER" id="PTHR31602:SF81">
    <property type="entry name" value="GROWTH-REGULATING FACTOR 9"/>
    <property type="match status" value="1"/>
</dbReference>
<dbReference type="EMBL" id="LK032203">
    <property type="protein sequence ID" value="CDY27382.1"/>
    <property type="molecule type" value="Genomic_DNA"/>
</dbReference>
<proteinExistence type="inferred from homology"/>
<comment type="function">
    <text evidence="5">Transcription activator.</text>
</comment>
<accession>A0A078GQA3</accession>
<dbReference type="Gramene" id="CDY27382">
    <property type="protein sequence ID" value="CDY27382"/>
    <property type="gene ID" value="GSBRNA2T00037328001"/>
</dbReference>
<feature type="region of interest" description="Disordered" evidence="6">
    <location>
        <begin position="131"/>
        <end position="177"/>
    </location>
</feature>
<dbReference type="AlphaFoldDB" id="A0A078GQA3"/>
<dbReference type="GO" id="GO:0006355">
    <property type="term" value="P:regulation of DNA-templated transcription"/>
    <property type="evidence" value="ECO:0007669"/>
    <property type="project" value="InterPro"/>
</dbReference>
<dbReference type="PROSITE" id="PS51666">
    <property type="entry name" value="QLQ"/>
    <property type="match status" value="1"/>
</dbReference>
<dbReference type="Pfam" id="PF08879">
    <property type="entry name" value="WRC"/>
    <property type="match status" value="2"/>
</dbReference>
<comment type="domain">
    <text evidence="5">The QLQ domain and WRC domain may be involved in protein-protein interaction and DNA-binding, respectively.</text>
</comment>
<reference evidence="9" key="3">
    <citation type="submission" date="2021-01" db="EMBL/GenBank/DDBJ databases">
        <authorList>
            <consortium name="Genoscope - CEA"/>
            <person name="William W."/>
        </authorList>
    </citation>
    <scope>NUCLEOTIDE SEQUENCE</scope>
</reference>
<organism evidence="10 11">
    <name type="scientific">Brassica napus</name>
    <name type="common">Rape</name>
    <dbReference type="NCBI Taxonomy" id="3708"/>
    <lineage>
        <taxon>Eukaryota</taxon>
        <taxon>Viridiplantae</taxon>
        <taxon>Streptophyta</taxon>
        <taxon>Embryophyta</taxon>
        <taxon>Tracheophyta</taxon>
        <taxon>Spermatophyta</taxon>
        <taxon>Magnoliopsida</taxon>
        <taxon>eudicotyledons</taxon>
        <taxon>Gunneridae</taxon>
        <taxon>Pentapetalae</taxon>
        <taxon>rosids</taxon>
        <taxon>malvids</taxon>
        <taxon>Brassicales</taxon>
        <taxon>Brassicaceae</taxon>
        <taxon>Brassiceae</taxon>
        <taxon>Brassica</taxon>
    </lineage>
</organism>
<protein>
    <recommendedName>
        <fullName evidence="5">Growth-regulating factor</fullName>
    </recommendedName>
</protein>
<keyword evidence="11" id="KW-1185">Reference proteome</keyword>
<reference evidence="10 11" key="1">
    <citation type="journal article" date="2014" name="Science">
        <title>Plant genetics. Early allopolyploid evolution in the post-Neolithic Brassica napus oilseed genome.</title>
        <authorList>
            <person name="Chalhoub B."/>
            <person name="Denoeud F."/>
            <person name="Liu S."/>
            <person name="Parkin I.A."/>
            <person name="Tang H."/>
            <person name="Wang X."/>
            <person name="Chiquet J."/>
            <person name="Belcram H."/>
            <person name="Tong C."/>
            <person name="Samans B."/>
            <person name="Correa M."/>
            <person name="Da Silva C."/>
            <person name="Just J."/>
            <person name="Falentin C."/>
            <person name="Koh C.S."/>
            <person name="Le Clainche I."/>
            <person name="Bernard M."/>
            <person name="Bento P."/>
            <person name="Noel B."/>
            <person name="Labadie K."/>
            <person name="Alberti A."/>
            <person name="Charles M."/>
            <person name="Arnaud D."/>
            <person name="Guo H."/>
            <person name="Daviaud C."/>
            <person name="Alamery S."/>
            <person name="Jabbari K."/>
            <person name="Zhao M."/>
            <person name="Edger P.P."/>
            <person name="Chelaifa H."/>
            <person name="Tack D."/>
            <person name="Lassalle G."/>
            <person name="Mestiri I."/>
            <person name="Schnel N."/>
            <person name="Le Paslier M.C."/>
            <person name="Fan G."/>
            <person name="Renault V."/>
            <person name="Bayer P.E."/>
            <person name="Golicz A.A."/>
            <person name="Manoli S."/>
            <person name="Lee T.H."/>
            <person name="Thi V.H."/>
            <person name="Chalabi S."/>
            <person name="Hu Q."/>
            <person name="Fan C."/>
            <person name="Tollenaere R."/>
            <person name="Lu Y."/>
            <person name="Battail C."/>
            <person name="Shen J."/>
            <person name="Sidebottom C.H."/>
            <person name="Wang X."/>
            <person name="Canaguier A."/>
            <person name="Chauveau A."/>
            <person name="Berard A."/>
            <person name="Deniot G."/>
            <person name="Guan M."/>
            <person name="Liu Z."/>
            <person name="Sun F."/>
            <person name="Lim Y.P."/>
            <person name="Lyons E."/>
            <person name="Town C.D."/>
            <person name="Bancroft I."/>
            <person name="Wang X."/>
            <person name="Meng J."/>
            <person name="Ma J."/>
            <person name="Pires J.C."/>
            <person name="King G.J."/>
            <person name="Brunel D."/>
            <person name="Delourme R."/>
            <person name="Renard M."/>
            <person name="Aury J.M."/>
            <person name="Adams K.L."/>
            <person name="Batley J."/>
            <person name="Snowdon R.J."/>
            <person name="Tost J."/>
            <person name="Edwards D."/>
            <person name="Zhou Y."/>
            <person name="Hua W."/>
            <person name="Sharpe A.G."/>
            <person name="Paterson A.H."/>
            <person name="Guan C."/>
            <person name="Wincker P."/>
        </authorList>
    </citation>
    <scope>NUCLEOTIDE SEQUENCE [LARGE SCALE GENOMIC DNA]</scope>
    <source>
        <strain evidence="11">cv. Darmor-bzh</strain>
    </source>
</reference>
<dbReference type="STRING" id="3708.A0A078GQA3"/>
<feature type="domain" description="WRC" evidence="8">
    <location>
        <begin position="318"/>
        <end position="363"/>
    </location>
</feature>
<dbReference type="Pfam" id="PF08880">
    <property type="entry name" value="QLQ"/>
    <property type="match status" value="1"/>
</dbReference>
<evidence type="ECO:0000256" key="5">
    <source>
        <dbReference type="RuleBase" id="RU367127"/>
    </source>
</evidence>
<keyword evidence="3 4" id="KW-0539">Nucleus</keyword>
<evidence type="ECO:0000313" key="9">
    <source>
        <dbReference type="EMBL" id="CAF1873316.1"/>
    </source>
</evidence>
<dbReference type="OrthoDB" id="1103109at2759"/>
<dbReference type="SMART" id="SM00951">
    <property type="entry name" value="QLQ"/>
    <property type="match status" value="1"/>
</dbReference>
<gene>
    <name evidence="10" type="primary">BnaC04g50230D</name>
    <name evidence="9" type="ORF">DARMORV10_C04P71600.1</name>
    <name evidence="10" type="ORF">GSBRNA2T00037328001</name>
</gene>
<feature type="domain" description="WRC" evidence="8">
    <location>
        <begin position="97"/>
        <end position="141"/>
    </location>
</feature>
<dbReference type="PaxDb" id="3708-A0A078GQA3"/>
<feature type="short sequence motif" description="Bipartite nuclear localization signal" evidence="4">
    <location>
        <begin position="102"/>
        <end position="112"/>
    </location>
</feature>
<comment type="caution">
    <text evidence="4">Lacks conserved residue(s) required for the propagation of feature annotation.</text>
</comment>
<dbReference type="GO" id="GO:0005634">
    <property type="term" value="C:nucleus"/>
    <property type="evidence" value="ECO:0007669"/>
    <property type="project" value="UniProtKB-SubCell"/>
</dbReference>
<reference evidence="10" key="2">
    <citation type="submission" date="2014-06" db="EMBL/GenBank/DDBJ databases">
        <authorList>
            <person name="Genoscope - CEA"/>
        </authorList>
    </citation>
    <scope>NUCLEOTIDE SEQUENCE</scope>
</reference>
<evidence type="ECO:0000259" key="7">
    <source>
        <dbReference type="PROSITE" id="PS51666"/>
    </source>
</evidence>
<comment type="similarity">
    <text evidence="2 5">Belongs to the GRF family.</text>
</comment>
<dbReference type="EMBL" id="HG994368">
    <property type="protein sequence ID" value="CAF1873316.1"/>
    <property type="molecule type" value="Genomic_DNA"/>
</dbReference>
<dbReference type="GO" id="GO:0006351">
    <property type="term" value="P:DNA-templated transcription"/>
    <property type="evidence" value="ECO:0007669"/>
    <property type="project" value="UniProtKB-UniRule"/>
</dbReference>
<evidence type="ECO:0000313" key="11">
    <source>
        <dbReference type="Proteomes" id="UP000028999"/>
    </source>
</evidence>